<evidence type="ECO:0000256" key="2">
    <source>
        <dbReference type="ARBA" id="ARBA00022980"/>
    </source>
</evidence>
<evidence type="ECO:0000313" key="7">
    <source>
        <dbReference type="Proteomes" id="UP000075241"/>
    </source>
</evidence>
<dbReference type="AlphaFoldDB" id="A0A143WNX2"/>
<evidence type="ECO:0000256" key="4">
    <source>
        <dbReference type="ARBA" id="ARBA00035171"/>
    </source>
</evidence>
<comment type="similarity">
    <text evidence="1">Belongs to the bacterial ribosomal protein bL19 family.</text>
</comment>
<evidence type="ECO:0000256" key="1">
    <source>
        <dbReference type="ARBA" id="ARBA00005781"/>
    </source>
</evidence>
<dbReference type="GO" id="GO:0005840">
    <property type="term" value="C:ribosome"/>
    <property type="evidence" value="ECO:0007669"/>
    <property type="project" value="UniProtKB-KW"/>
</dbReference>
<dbReference type="EMBL" id="LN999056">
    <property type="protein sequence ID" value="CUX79106.1"/>
    <property type="molecule type" value="Genomic_DNA"/>
</dbReference>
<accession>A0A143WNX2</accession>
<dbReference type="Pfam" id="PF01245">
    <property type="entry name" value="Ribosomal_L19"/>
    <property type="match status" value="1"/>
</dbReference>
<name>A0A143WNX2_TREPR</name>
<protein>
    <recommendedName>
        <fullName evidence="4">Large ribosomal subunit protein bL19</fullName>
    </recommendedName>
    <alternativeName>
        <fullName evidence="5">50S ribosomal protein L19</fullName>
    </alternativeName>
</protein>
<keyword evidence="3" id="KW-0687">Ribonucleoprotein</keyword>
<reference evidence="7" key="1">
    <citation type="submission" date="2016-01" db="EMBL/GenBank/DDBJ databases">
        <authorList>
            <person name="Husnik F."/>
        </authorList>
    </citation>
    <scope>NUCLEOTIDE SEQUENCE [LARGE SCALE GENOMIC DNA]</scope>
</reference>
<dbReference type="GO" id="GO:0006412">
    <property type="term" value="P:translation"/>
    <property type="evidence" value="ECO:0007669"/>
    <property type="project" value="InterPro"/>
</dbReference>
<dbReference type="Proteomes" id="UP000075241">
    <property type="component" value="Chromosome I"/>
</dbReference>
<evidence type="ECO:0000256" key="5">
    <source>
        <dbReference type="ARBA" id="ARBA00035493"/>
    </source>
</evidence>
<dbReference type="InterPro" id="IPR008991">
    <property type="entry name" value="Translation_prot_SH3-like_sf"/>
</dbReference>
<dbReference type="GO" id="GO:0003735">
    <property type="term" value="F:structural constituent of ribosome"/>
    <property type="evidence" value="ECO:0007669"/>
    <property type="project" value="InterPro"/>
</dbReference>
<dbReference type="InterPro" id="IPR038657">
    <property type="entry name" value="Ribosomal_bL19_sf"/>
</dbReference>
<dbReference type="GO" id="GO:1990904">
    <property type="term" value="C:ribonucleoprotein complex"/>
    <property type="evidence" value="ECO:0007669"/>
    <property type="project" value="UniProtKB-KW"/>
</dbReference>
<dbReference type="Gene3D" id="2.30.30.790">
    <property type="match status" value="1"/>
</dbReference>
<sequence>MSTLAIRVLEAGTMGATPAAPIPYPRIGDAVSIGTALGAGRKGYAFEGVVVARRRSALNTSIVVRREHAGVCVDLALRLHLHDVRALRHARRGTSGTAPMACVCRP</sequence>
<proteinExistence type="inferred from homology"/>
<organism evidence="6 7">
    <name type="scientific">Tremblaya princeps</name>
    <dbReference type="NCBI Taxonomy" id="189385"/>
    <lineage>
        <taxon>Bacteria</taxon>
        <taxon>Pseudomonadati</taxon>
        <taxon>Pseudomonadota</taxon>
        <taxon>Betaproteobacteria</taxon>
        <taxon>Candidatus Tremblayella</taxon>
    </lineage>
</organism>
<evidence type="ECO:0000256" key="3">
    <source>
        <dbReference type="ARBA" id="ARBA00023274"/>
    </source>
</evidence>
<evidence type="ECO:0000313" key="6">
    <source>
        <dbReference type="EMBL" id="CUX79106.1"/>
    </source>
</evidence>
<keyword evidence="2 6" id="KW-0689">Ribosomal protein</keyword>
<gene>
    <name evidence="6" type="primary">rplS</name>
    <name evidence="6" type="ORF">FVIR_TP00043</name>
</gene>
<dbReference type="InterPro" id="IPR001857">
    <property type="entry name" value="Ribosomal_bL19"/>
</dbReference>
<dbReference type="SUPFAM" id="SSF50104">
    <property type="entry name" value="Translation proteins SH3-like domain"/>
    <property type="match status" value="1"/>
</dbReference>